<comment type="caution">
    <text evidence="9">The sequence shown here is derived from an EMBL/GenBank/DDBJ whole genome shotgun (WGS) entry which is preliminary data.</text>
</comment>
<feature type="domain" description="PII-uridylyltransferase/Glutamine-synthetase adenylyltransferase" evidence="8">
    <location>
        <begin position="328"/>
        <end position="454"/>
    </location>
</feature>
<feature type="domain" description="Glutamate-ammonia ligase adenylyltransferase repeated" evidence="7">
    <location>
        <begin position="68"/>
        <end position="301"/>
    </location>
</feature>
<dbReference type="InterPro" id="IPR013546">
    <property type="entry name" value="PII_UdlTrfase/GS_AdlTrfase"/>
</dbReference>
<evidence type="ECO:0000259" key="7">
    <source>
        <dbReference type="Pfam" id="PF03710"/>
    </source>
</evidence>
<evidence type="ECO:0000256" key="4">
    <source>
        <dbReference type="ARBA" id="ARBA00022840"/>
    </source>
</evidence>
<feature type="domain" description="Glutamate-ammonia ligase adenylyltransferase repeated" evidence="7">
    <location>
        <begin position="573"/>
        <end position="799"/>
    </location>
</feature>
<gene>
    <name evidence="9" type="ORF">M2350_000553</name>
</gene>
<proteinExistence type="predicted"/>
<dbReference type="PANTHER" id="PTHR30621">
    <property type="entry name" value="GLUTAMINE SYNTHETASE ADENYLYLTRANSFERASE"/>
    <property type="match status" value="1"/>
</dbReference>
<dbReference type="RefSeq" id="WP_259093646.1">
    <property type="nucleotide sequence ID" value="NZ_CP130454.1"/>
</dbReference>
<evidence type="ECO:0000256" key="3">
    <source>
        <dbReference type="ARBA" id="ARBA00022741"/>
    </source>
</evidence>
<keyword evidence="1 9" id="KW-0808">Transferase</keyword>
<evidence type="ECO:0000313" key="9">
    <source>
        <dbReference type="EMBL" id="MCS3918156.1"/>
    </source>
</evidence>
<dbReference type="Pfam" id="PF03710">
    <property type="entry name" value="GlnE"/>
    <property type="match status" value="2"/>
</dbReference>
<dbReference type="SUPFAM" id="SSF81301">
    <property type="entry name" value="Nucleotidyltransferase"/>
    <property type="match status" value="2"/>
</dbReference>
<accession>A0ABT2EJT7</accession>
<evidence type="ECO:0000256" key="1">
    <source>
        <dbReference type="ARBA" id="ARBA00022679"/>
    </source>
</evidence>
<dbReference type="GO" id="GO:0008882">
    <property type="term" value="F:[glutamate-ammonia-ligase] adenylyltransferase activity"/>
    <property type="evidence" value="ECO:0007669"/>
    <property type="project" value="UniProtKB-EC"/>
</dbReference>
<keyword evidence="2 9" id="KW-0548">Nucleotidyltransferase</keyword>
<dbReference type="PANTHER" id="PTHR30621:SF0">
    <property type="entry name" value="BIFUNCTIONAL GLUTAMINE SYNTHETASE ADENYLYLTRANSFERASE_ADENYLYL-REMOVING ENZYME"/>
    <property type="match status" value="1"/>
</dbReference>
<dbReference type="InterPro" id="IPR023057">
    <property type="entry name" value="GlnE"/>
</dbReference>
<sequence length="981" mass="110462">MAMNWRDWVSTWLPEEQVSEFKGLLEQILSATPDPDNALARLMQLAEMSGNPRWLLGYLLDDPATFEGLMVLLGGSNFAAQTLSLHPEYLELLADRDKLAKPKGLKQFLQEIESALSPFRSVAAKWDALRRFRRREMVKLIAADLLGLMDLATLTAELSDLAEAILKVGLELVRGAEFGVQGTISLESGCQVLVVAFGKLGARELNYSSDVDLVIFHEGDTFVAERLVRRFVSALTEVSDYGRLYRVDLRLRPYGATGPLTLPLDAALAYYETQSEPSDRLALLKARPIAGDENLAVRFEEFRKAFVFGNPVEPEEFAWLLRLKTRSEATFATEGAVKHGLGGIRDVEMTVQFLQLAFAHRFPDLAVRDTLIALQRLRSRNLLTEQEFVALHDGYLFLRRLEHMLQIAEDLPLQTLPKDEKELNRLARCMGLESGEALLRAFEKHTKQVRQVYEGVTNELVKTLGVSEQVMLSLSVAGGLETDESAFLSLNFTRPKEAQKRLSRLVHGEATVGLRWREQVRIMKVLPSLLNAIARTPDPDSALMRLEGIVDALGPRHSVLDSLASNLLALRALTLVASISEPLCQLATRHPEWLEALLSGALPEIPDEETIRKEVSSSISSASTNFGWDEGKEWDAVARAVRWFKGKFALPLGFASVCQLLPSETVERALSKLADILVGESMRWLKKPTNFKIAVFALGGWGSEELHFGSDLDVAFAHEGEHSFAERFVRELRSLLGDLTEDGFTYRLDLRLRPTGQEGSLSSDLKAWREFAEQRFEFWMALAWTRLRFAAGEPNLGKAVVNLVRKRLYKQGLTAEEWDELKALMARIRAEHRPPEGVIDLKHSEGALWDIDLLVAETQLKMGRGARDEGRGVIGHEALQSPSVRSVLRELAKSSRVWEQRLEAYEQLRQWRLWLSWISPEQPPRFVKGDHTEQLLAWLDANPEPLTQERLISVDEAVEQWREKWRKVTSVATMPEGGDEG</sequence>
<dbReference type="Gene3D" id="1.20.120.1510">
    <property type="match status" value="1"/>
</dbReference>
<dbReference type="Pfam" id="PF08335">
    <property type="entry name" value="GlnD_UR_UTase"/>
    <property type="match status" value="1"/>
</dbReference>
<dbReference type="EMBL" id="JANUCP010000001">
    <property type="protein sequence ID" value="MCS3918156.1"/>
    <property type="molecule type" value="Genomic_DNA"/>
</dbReference>
<dbReference type="CDD" id="cd05401">
    <property type="entry name" value="NT_GlnE_GlnD_like"/>
    <property type="match status" value="2"/>
</dbReference>
<keyword evidence="3" id="KW-0547">Nucleotide-binding</keyword>
<evidence type="ECO:0000313" key="10">
    <source>
        <dbReference type="Proteomes" id="UP001204798"/>
    </source>
</evidence>
<protein>
    <submittedName>
        <fullName evidence="9">Glutamate-ammonia-ligase adenylyltransferase</fullName>
        <ecNumber evidence="9">2.7.7.42</ecNumber>
    </submittedName>
</protein>
<keyword evidence="6" id="KW-0511">Multifunctional enzyme</keyword>
<dbReference type="Gene3D" id="1.20.120.330">
    <property type="entry name" value="Nucleotidyltransferases domain 2"/>
    <property type="match status" value="2"/>
</dbReference>
<dbReference type="SUPFAM" id="SSF81593">
    <property type="entry name" value="Nucleotidyltransferase substrate binding subunit/domain"/>
    <property type="match status" value="2"/>
</dbReference>
<dbReference type="EC" id="2.7.7.42" evidence="9"/>
<evidence type="ECO:0000256" key="2">
    <source>
        <dbReference type="ARBA" id="ARBA00022695"/>
    </source>
</evidence>
<reference evidence="9 10" key="1">
    <citation type="submission" date="2022-08" db="EMBL/GenBank/DDBJ databases">
        <title>Bacterial and archaeal communities from various locations to study Microbial Dark Matter (Phase II).</title>
        <authorList>
            <person name="Stepanauskas R."/>
        </authorList>
    </citation>
    <scope>NUCLEOTIDE SEQUENCE [LARGE SCALE GENOMIC DNA]</scope>
    <source>
        <strain evidence="9 10">PD1</strain>
    </source>
</reference>
<keyword evidence="10" id="KW-1185">Reference proteome</keyword>
<keyword evidence="5" id="KW-0460">Magnesium</keyword>
<organism evidence="9 10">
    <name type="scientific">Candidatus Fervidibacter sacchari</name>
    <dbReference type="NCBI Taxonomy" id="1448929"/>
    <lineage>
        <taxon>Bacteria</taxon>
        <taxon>Candidatus Fervidibacterota</taxon>
        <taxon>Candidatus Fervidibacter</taxon>
    </lineage>
</organism>
<dbReference type="Gene3D" id="3.30.460.10">
    <property type="entry name" value="Beta Polymerase, domain 2"/>
    <property type="match status" value="2"/>
</dbReference>
<keyword evidence="4" id="KW-0067">ATP-binding</keyword>
<evidence type="ECO:0000256" key="5">
    <source>
        <dbReference type="ARBA" id="ARBA00022842"/>
    </source>
</evidence>
<name>A0ABT2EJT7_9BACT</name>
<dbReference type="InterPro" id="IPR043519">
    <property type="entry name" value="NT_sf"/>
</dbReference>
<dbReference type="Proteomes" id="UP001204798">
    <property type="component" value="Unassembled WGS sequence"/>
</dbReference>
<dbReference type="InterPro" id="IPR005190">
    <property type="entry name" value="GlnE_rpt_dom"/>
</dbReference>
<evidence type="ECO:0000256" key="6">
    <source>
        <dbReference type="ARBA" id="ARBA00023268"/>
    </source>
</evidence>
<evidence type="ECO:0000259" key="8">
    <source>
        <dbReference type="Pfam" id="PF08335"/>
    </source>
</evidence>